<gene>
    <name evidence="8" type="ORF">MARU1_003395</name>
</gene>
<dbReference type="Pfam" id="PF11916">
    <property type="entry name" value="Vac14_Fig4_bd"/>
    <property type="match status" value="1"/>
</dbReference>
<accession>A0AAJ5Z5Q0</accession>
<comment type="subcellular location">
    <subcellularLocation>
        <location evidence="1">Endomembrane system</location>
    </subcellularLocation>
</comment>
<comment type="similarity">
    <text evidence="2">Belongs to the VAC14 family.</text>
</comment>
<dbReference type="Pfam" id="PF02985">
    <property type="entry name" value="HEAT"/>
    <property type="match status" value="1"/>
</dbReference>
<evidence type="ECO:0000256" key="6">
    <source>
        <dbReference type="SAM" id="MobiDB-lite"/>
    </source>
</evidence>
<keyword evidence="3" id="KW-0677">Repeat</keyword>
<feature type="compositionally biased region" description="Basic and acidic residues" evidence="6">
    <location>
        <begin position="728"/>
        <end position="743"/>
    </location>
</feature>
<evidence type="ECO:0000313" key="9">
    <source>
        <dbReference type="Proteomes" id="UP001217582"/>
    </source>
</evidence>
<protein>
    <recommendedName>
        <fullName evidence="7">Vacuolar protein 14 C-terminal Fig4-binding domain-containing protein</fullName>
    </recommendedName>
</protein>
<dbReference type="SUPFAM" id="SSF48371">
    <property type="entry name" value="ARM repeat"/>
    <property type="match status" value="1"/>
</dbReference>
<dbReference type="PANTHER" id="PTHR16023">
    <property type="entry name" value="TAX1 BINDING PROTEIN-RELATED"/>
    <property type="match status" value="1"/>
</dbReference>
<dbReference type="InterPro" id="IPR011989">
    <property type="entry name" value="ARM-like"/>
</dbReference>
<feature type="region of interest" description="Disordered" evidence="6">
    <location>
        <begin position="728"/>
        <end position="765"/>
    </location>
</feature>
<evidence type="ECO:0000256" key="1">
    <source>
        <dbReference type="ARBA" id="ARBA00004308"/>
    </source>
</evidence>
<dbReference type="GO" id="GO:0010008">
    <property type="term" value="C:endosome membrane"/>
    <property type="evidence" value="ECO:0007669"/>
    <property type="project" value="TreeGrafter"/>
</dbReference>
<dbReference type="EMBL" id="CP119922">
    <property type="protein sequence ID" value="WFD17345.1"/>
    <property type="molecule type" value="Genomic_DNA"/>
</dbReference>
<dbReference type="PANTHER" id="PTHR16023:SF0">
    <property type="entry name" value="PROTEIN VAC14 HOMOLOG"/>
    <property type="match status" value="1"/>
</dbReference>
<name>A0AAJ5Z5Q0_9BASI</name>
<dbReference type="Proteomes" id="UP001217582">
    <property type="component" value="Chromosome 7"/>
</dbReference>
<dbReference type="Pfam" id="PF12755">
    <property type="entry name" value="Vac14_Fab1_bd"/>
    <property type="match status" value="1"/>
</dbReference>
<evidence type="ECO:0000256" key="5">
    <source>
        <dbReference type="PROSITE-ProRule" id="PRU00103"/>
    </source>
</evidence>
<evidence type="ECO:0000256" key="4">
    <source>
        <dbReference type="ARBA" id="ARBA00023136"/>
    </source>
</evidence>
<dbReference type="InterPro" id="IPR021841">
    <property type="entry name" value="VAC14_Fig4p-bd"/>
</dbReference>
<dbReference type="GO" id="GO:0006661">
    <property type="term" value="P:phosphatidylinositol biosynthetic process"/>
    <property type="evidence" value="ECO:0007669"/>
    <property type="project" value="InterPro"/>
</dbReference>
<sequence length="765" mass="87356">MEPSLPKALFDRAYDKRKAAALELERQVRDTVSRGDRTRIDHMVHQLCTYLTQNPAPHANARNGGLIGLAGVGIALGQEVAAYLDQMMIPILACFSDPDPKTRYFACESFYNLAKVCKGEMLVYFNEIFVVLARLAADSEVSVKNGAELLDRLFKDIVCEAAPHYLSQYQNVAHIRARQDQDVGAEGGQNELDVAREKAAHDVTEHHGVNRAFSLARFVPLLAERMQVVSPLTRNYIIGWIAVLDAVPDLQLVSYLNAFLPHLFQYLGDPNTDVRVATAEVLANFLREIREAAQHQREEPVRTEDCDQDEWVNSRRVRIEYDAILESLLEQVQHHDEEIQATTFEWITEFLHVVPAMVVRFTPRLISAVLPCLAHPAPAIQTAAIKANTELFAAVEHQLPDGGGGLDYFVTTNALKQHLLDQHDQTRLQALEWLMMLHAKSPTKLFSIQDGSISVLLRVLSDPSEEVILCDLRLLTQICSRADEHHFRLFLTDLLERFATDRRLLESWGSLIIRQLCVHLQTERVFPVLADILETYEDLEFASIMVQNLNMILVASQELKPLRRRIRALDTREHQQLFVRLYRCWSHNAISALCLCLLTQSYEHAYNVLRIFADLDVSLSMLLQVDKLVQLIESPIFTSLRLQLLEPEQHPFLFKCLYGMLMLLPQSSAFATLRNRLQAVHGLGQITMPADSRPHTRYARHATPDVPWNELLQHFRTVQLRHERLRLATERHTDSEPRRRVQQREPAPFARMSFTANAGTRSARE</sequence>
<evidence type="ECO:0000256" key="2">
    <source>
        <dbReference type="ARBA" id="ARBA00010225"/>
    </source>
</evidence>
<dbReference type="InterPro" id="IPR021133">
    <property type="entry name" value="HEAT_type_2"/>
</dbReference>
<proteinExistence type="inferred from homology"/>
<organism evidence="8 9">
    <name type="scientific">Malassezia arunalokei</name>
    <dbReference type="NCBI Taxonomy" id="1514897"/>
    <lineage>
        <taxon>Eukaryota</taxon>
        <taxon>Fungi</taxon>
        <taxon>Dikarya</taxon>
        <taxon>Basidiomycota</taxon>
        <taxon>Ustilaginomycotina</taxon>
        <taxon>Malasseziomycetes</taxon>
        <taxon>Malasseziales</taxon>
        <taxon>Malasseziaceae</taxon>
        <taxon>Malassezia</taxon>
    </lineage>
</organism>
<feature type="compositionally biased region" description="Polar residues" evidence="6">
    <location>
        <begin position="754"/>
        <end position="765"/>
    </location>
</feature>
<evidence type="ECO:0000256" key="3">
    <source>
        <dbReference type="ARBA" id="ARBA00022737"/>
    </source>
</evidence>
<dbReference type="GO" id="GO:0000329">
    <property type="term" value="C:fungal-type vacuole membrane"/>
    <property type="evidence" value="ECO:0007669"/>
    <property type="project" value="TreeGrafter"/>
</dbReference>
<feature type="repeat" description="HEAT" evidence="5">
    <location>
        <begin position="259"/>
        <end position="297"/>
    </location>
</feature>
<dbReference type="AlphaFoldDB" id="A0AAJ5Z5Q0"/>
<dbReference type="InterPro" id="IPR026825">
    <property type="entry name" value="Vac14"/>
</dbReference>
<feature type="domain" description="Vacuolar protein 14 C-terminal Fig4-binding" evidence="7">
    <location>
        <begin position="503"/>
        <end position="680"/>
    </location>
</feature>
<keyword evidence="9" id="KW-1185">Reference proteome</keyword>
<keyword evidence="4" id="KW-0472">Membrane</keyword>
<dbReference type="Gene3D" id="1.25.10.10">
    <property type="entry name" value="Leucine-rich Repeat Variant"/>
    <property type="match status" value="3"/>
</dbReference>
<reference evidence="8 9" key="1">
    <citation type="submission" date="2023-03" db="EMBL/GenBank/DDBJ databases">
        <title>Mating type loci evolution in Malassezia.</title>
        <authorList>
            <person name="Coelho M.A."/>
        </authorList>
    </citation>
    <scope>NUCLEOTIDE SEQUENCE [LARGE SCALE GENOMIC DNA]</scope>
    <source>
        <strain evidence="8 9">CBS 13387</strain>
    </source>
</reference>
<evidence type="ECO:0000313" key="8">
    <source>
        <dbReference type="EMBL" id="WFD17345.1"/>
    </source>
</evidence>
<dbReference type="GO" id="GO:0070772">
    <property type="term" value="C:PAS complex"/>
    <property type="evidence" value="ECO:0007669"/>
    <property type="project" value="InterPro"/>
</dbReference>
<dbReference type="PROSITE" id="PS50077">
    <property type="entry name" value="HEAT_REPEAT"/>
    <property type="match status" value="1"/>
</dbReference>
<dbReference type="InterPro" id="IPR000357">
    <property type="entry name" value="HEAT"/>
</dbReference>
<dbReference type="InterPro" id="IPR016024">
    <property type="entry name" value="ARM-type_fold"/>
</dbReference>
<evidence type="ECO:0000259" key="7">
    <source>
        <dbReference type="Pfam" id="PF11916"/>
    </source>
</evidence>